<proteinExistence type="predicted"/>
<dbReference type="KEGG" id="tgg:A3K92_07790"/>
<protein>
    <submittedName>
        <fullName evidence="2">Uncharacterized protein</fullName>
    </submittedName>
</protein>
<accession>A0A2Z2MHD8</accession>
<keyword evidence="1" id="KW-0812">Transmembrane</keyword>
<dbReference type="EMBL" id="CP014855">
    <property type="protein sequence ID" value="ASJ01388.1"/>
    <property type="molecule type" value="Genomic_DNA"/>
</dbReference>
<reference evidence="2 3" key="1">
    <citation type="submission" date="2016-03" db="EMBL/GenBank/DDBJ databases">
        <title>Complete genome sequence of Thermococcus gorgonarius.</title>
        <authorList>
            <person name="Oger P.M."/>
        </authorList>
    </citation>
    <scope>NUCLEOTIDE SEQUENCE [LARGE SCALE GENOMIC DNA]</scope>
    <source>
        <strain evidence="2 3">W-12</strain>
    </source>
</reference>
<evidence type="ECO:0000256" key="1">
    <source>
        <dbReference type="SAM" id="Phobius"/>
    </source>
</evidence>
<dbReference type="Proteomes" id="UP000250134">
    <property type="component" value="Chromosome"/>
</dbReference>
<organism evidence="2 3">
    <name type="scientific">Thermococcus gorgonarius</name>
    <dbReference type="NCBI Taxonomy" id="71997"/>
    <lineage>
        <taxon>Archaea</taxon>
        <taxon>Methanobacteriati</taxon>
        <taxon>Methanobacteriota</taxon>
        <taxon>Thermococci</taxon>
        <taxon>Thermococcales</taxon>
        <taxon>Thermococcaceae</taxon>
        <taxon>Thermococcus</taxon>
    </lineage>
</organism>
<keyword evidence="3" id="KW-1185">Reference proteome</keyword>
<evidence type="ECO:0000313" key="3">
    <source>
        <dbReference type="Proteomes" id="UP000250134"/>
    </source>
</evidence>
<keyword evidence="1" id="KW-0472">Membrane</keyword>
<keyword evidence="1" id="KW-1133">Transmembrane helix</keyword>
<evidence type="ECO:0000313" key="2">
    <source>
        <dbReference type="EMBL" id="ASJ01388.1"/>
    </source>
</evidence>
<gene>
    <name evidence="2" type="ORF">A3K92_07790</name>
</gene>
<dbReference type="AlphaFoldDB" id="A0A2Z2MHD8"/>
<sequence length="72" mass="7525">MRARLIFLLLFLMTAAAIWLLLPGMPKSGSPADPQTGLLTTLVQVVDLAAKIALEVSAVGLLIVAITGLVVK</sequence>
<feature type="transmembrane region" description="Helical" evidence="1">
    <location>
        <begin position="48"/>
        <end position="71"/>
    </location>
</feature>
<name>A0A2Z2MHD8_THEGO</name>